<keyword evidence="3" id="KW-1185">Reference proteome</keyword>
<sequence>MPFYAVCDMPWHEGEAEMHRRMHLPKQENPSSPFLSPGAGYMVQHAPLLALGTLDEQKRPWTTVWGGKAGFARPIAESAIAISALVDRRYDPVIQALLGKRRDDELVTDKGEGRMIGGLAIDLETRRRVKLYGRKLAMALEKVGKKKDGPVRQVHMAVRIDESLSNCPKYLNKKYIIPSIPKPNLISDSAQLPPQAISLLKKADLFFISSSNGMKDMDTNHRGGPQGFVRLISNNESGAVLVYPEYSGNRLYQTLGNLQTTPLAGITVPDFDTGDVLYLTGKSQVLVEKEAALILPSSNLAVKVTITSSLFVQNGLSFKGILGERSPYNPPVRYAITEKTTPSAAITDQNANYVTLVNKTELTPSIARFRFRLNDPFASGVWKPGQYATLSFVNDLDVGYSHMRDDDPKSLNDDYLRTFTISSPQSKQSLETDKPDEEFELTIRRVGRVTKYLFEQDLGFKVPLRGFGGEFRFERKQPGGLFPFIASGIGITPVLSQLSTMNVSQLRLLWSVGLEDIGLVTATFERYPQIIHSTTLFVTGKEADVGEREFNLLGGVVDSGVKIARRRMEKSDADDANGEPGVDEWYMCVGPGLKKSILNWLAGRRVLYEEFYY</sequence>
<organism evidence="2 3">
    <name type="scientific">Glonium stellatum</name>
    <dbReference type="NCBI Taxonomy" id="574774"/>
    <lineage>
        <taxon>Eukaryota</taxon>
        <taxon>Fungi</taxon>
        <taxon>Dikarya</taxon>
        <taxon>Ascomycota</taxon>
        <taxon>Pezizomycotina</taxon>
        <taxon>Dothideomycetes</taxon>
        <taxon>Pleosporomycetidae</taxon>
        <taxon>Gloniales</taxon>
        <taxon>Gloniaceae</taxon>
        <taxon>Glonium</taxon>
    </lineage>
</organism>
<dbReference type="OrthoDB" id="436496at2759"/>
<dbReference type="Gene3D" id="2.30.110.10">
    <property type="entry name" value="Electron Transport, Fmn-binding Protein, Chain A"/>
    <property type="match status" value="1"/>
</dbReference>
<protein>
    <submittedName>
        <fullName evidence="2">Oxidoreductase FAD/NAD(P)-binding protein</fullName>
    </submittedName>
</protein>
<dbReference type="PANTHER" id="PTHR42815">
    <property type="entry name" value="FAD-BINDING, PUTATIVE (AFU_ORTHOLOGUE AFUA_6G07600)-RELATED"/>
    <property type="match status" value="1"/>
</dbReference>
<evidence type="ECO:0000313" key="3">
    <source>
        <dbReference type="Proteomes" id="UP000250140"/>
    </source>
</evidence>
<dbReference type="PANTHER" id="PTHR42815:SF2">
    <property type="entry name" value="FAD-BINDING, PUTATIVE (AFU_ORTHOLOGUE AFUA_6G07600)-RELATED"/>
    <property type="match status" value="1"/>
</dbReference>
<reference evidence="2 3" key="1">
    <citation type="journal article" date="2016" name="Nat. Commun.">
        <title>Ectomycorrhizal ecology is imprinted in the genome of the dominant symbiotic fungus Cenococcum geophilum.</title>
        <authorList>
            <consortium name="DOE Joint Genome Institute"/>
            <person name="Peter M."/>
            <person name="Kohler A."/>
            <person name="Ohm R.A."/>
            <person name="Kuo A."/>
            <person name="Krutzmann J."/>
            <person name="Morin E."/>
            <person name="Arend M."/>
            <person name="Barry K.W."/>
            <person name="Binder M."/>
            <person name="Choi C."/>
            <person name="Clum A."/>
            <person name="Copeland A."/>
            <person name="Grisel N."/>
            <person name="Haridas S."/>
            <person name="Kipfer T."/>
            <person name="LaButti K."/>
            <person name="Lindquist E."/>
            <person name="Lipzen A."/>
            <person name="Maire R."/>
            <person name="Meier B."/>
            <person name="Mihaltcheva S."/>
            <person name="Molinier V."/>
            <person name="Murat C."/>
            <person name="Poggeler S."/>
            <person name="Quandt C.A."/>
            <person name="Sperisen C."/>
            <person name="Tritt A."/>
            <person name="Tisserant E."/>
            <person name="Crous P.W."/>
            <person name="Henrissat B."/>
            <person name="Nehls U."/>
            <person name="Egli S."/>
            <person name="Spatafora J.W."/>
            <person name="Grigoriev I.V."/>
            <person name="Martin F.M."/>
        </authorList>
    </citation>
    <scope>NUCLEOTIDE SEQUENCE [LARGE SCALE GENOMIC DNA]</scope>
    <source>
        <strain evidence="2 3">CBS 207.34</strain>
    </source>
</reference>
<dbReference type="PROSITE" id="PS51384">
    <property type="entry name" value="FAD_FR"/>
    <property type="match status" value="1"/>
</dbReference>
<dbReference type="InterPro" id="IPR017938">
    <property type="entry name" value="Riboflavin_synthase-like_b-brl"/>
</dbReference>
<dbReference type="EMBL" id="KV748622">
    <property type="protein sequence ID" value="OCL14086.1"/>
    <property type="molecule type" value="Genomic_DNA"/>
</dbReference>
<name>A0A8E2FBF1_9PEZI</name>
<evidence type="ECO:0000313" key="2">
    <source>
        <dbReference type="EMBL" id="OCL14086.1"/>
    </source>
</evidence>
<dbReference type="InterPro" id="IPR012349">
    <property type="entry name" value="Split_barrel_FMN-bd"/>
</dbReference>
<dbReference type="SUPFAM" id="SSF63380">
    <property type="entry name" value="Riboflavin synthase domain-like"/>
    <property type="match status" value="1"/>
</dbReference>
<dbReference type="Gene3D" id="2.40.30.10">
    <property type="entry name" value="Translation factors"/>
    <property type="match status" value="1"/>
</dbReference>
<gene>
    <name evidence="2" type="ORF">AOQ84DRAFT_409031</name>
</gene>
<evidence type="ECO:0000259" key="1">
    <source>
        <dbReference type="PROSITE" id="PS51384"/>
    </source>
</evidence>
<feature type="domain" description="FAD-binding FR-type" evidence="1">
    <location>
        <begin position="349"/>
        <end position="474"/>
    </location>
</feature>
<dbReference type="GO" id="GO:0016491">
    <property type="term" value="F:oxidoreductase activity"/>
    <property type="evidence" value="ECO:0007669"/>
    <property type="project" value="InterPro"/>
</dbReference>
<dbReference type="AlphaFoldDB" id="A0A8E2FBF1"/>
<accession>A0A8E2FBF1</accession>
<dbReference type="Proteomes" id="UP000250140">
    <property type="component" value="Unassembled WGS sequence"/>
</dbReference>
<proteinExistence type="predicted"/>
<dbReference type="InterPro" id="IPR017927">
    <property type="entry name" value="FAD-bd_FR_type"/>
</dbReference>